<feature type="chain" id="PRO_5003495339" description="DUF3298 domain-containing protein" evidence="2">
    <location>
        <begin position="26"/>
        <end position="241"/>
    </location>
</feature>
<dbReference type="EMBL" id="BAEE01000048">
    <property type="protein sequence ID" value="GAB09915.1"/>
    <property type="molecule type" value="Genomic_DNA"/>
</dbReference>
<evidence type="ECO:0000256" key="2">
    <source>
        <dbReference type="SAM" id="SignalP"/>
    </source>
</evidence>
<evidence type="ECO:0008006" key="5">
    <source>
        <dbReference type="Google" id="ProtNLM"/>
    </source>
</evidence>
<dbReference type="OrthoDB" id="4371734at2"/>
<evidence type="ECO:0000256" key="1">
    <source>
        <dbReference type="SAM" id="MobiDB-lite"/>
    </source>
</evidence>
<name>G7H240_9ACTN</name>
<gene>
    <name evidence="3" type="ORF">GOARA_048_01170</name>
</gene>
<keyword evidence="2" id="KW-0732">Signal</keyword>
<sequence>MHRAPRIHAGIVALAVATLGLTGCAADEAPTQRTETTADDAEPTPLGFIPITDRRTGHLDDGTNWTVMLPQVQGGDPQVRAAFNGELDAILVKLTGQPSGNGLTIGDGGLGTAERSRAIVGARTVSGVVIVLSNAKGAAHPNVNVETVVVDGRTGEVIDEPFEDAERARGVLSGLAAAHDPTGRLRDGATSSDFTSWIPLPEGLHVYVSVPHVMGDYVPVTIPWNKVSGLLSADARQVLVG</sequence>
<evidence type="ECO:0000313" key="4">
    <source>
        <dbReference type="Proteomes" id="UP000035088"/>
    </source>
</evidence>
<dbReference type="RefSeq" id="WP_007321990.1">
    <property type="nucleotide sequence ID" value="NZ_BAEE01000048.1"/>
</dbReference>
<dbReference type="PROSITE" id="PS51257">
    <property type="entry name" value="PROKAR_LIPOPROTEIN"/>
    <property type="match status" value="1"/>
</dbReference>
<evidence type="ECO:0000313" key="3">
    <source>
        <dbReference type="EMBL" id="GAB09915.1"/>
    </source>
</evidence>
<feature type="region of interest" description="Disordered" evidence="1">
    <location>
        <begin position="29"/>
        <end position="55"/>
    </location>
</feature>
<keyword evidence="4" id="KW-1185">Reference proteome</keyword>
<protein>
    <recommendedName>
        <fullName evidence="5">DUF3298 domain-containing protein</fullName>
    </recommendedName>
</protein>
<comment type="caution">
    <text evidence="3">The sequence shown here is derived from an EMBL/GenBank/DDBJ whole genome shotgun (WGS) entry which is preliminary data.</text>
</comment>
<dbReference type="Proteomes" id="UP000035088">
    <property type="component" value="Unassembled WGS sequence"/>
</dbReference>
<dbReference type="STRING" id="1073574.GOARA_048_01170"/>
<dbReference type="AlphaFoldDB" id="G7H240"/>
<proteinExistence type="predicted"/>
<reference evidence="3 4" key="1">
    <citation type="submission" date="2011-11" db="EMBL/GenBank/DDBJ databases">
        <title>Whole genome shotgun sequence of Gordonia araii NBRC 100433.</title>
        <authorList>
            <person name="Yoshida Y."/>
            <person name="Hosoyama A."/>
            <person name="Tsuchikane K."/>
            <person name="Katsumata H."/>
            <person name="Yamazaki S."/>
            <person name="Fujita N."/>
        </authorList>
    </citation>
    <scope>NUCLEOTIDE SEQUENCE [LARGE SCALE GENOMIC DNA]</scope>
    <source>
        <strain evidence="3 4">NBRC 100433</strain>
    </source>
</reference>
<organism evidence="3 4">
    <name type="scientific">Gordonia araii NBRC 100433</name>
    <dbReference type="NCBI Taxonomy" id="1073574"/>
    <lineage>
        <taxon>Bacteria</taxon>
        <taxon>Bacillati</taxon>
        <taxon>Actinomycetota</taxon>
        <taxon>Actinomycetes</taxon>
        <taxon>Mycobacteriales</taxon>
        <taxon>Gordoniaceae</taxon>
        <taxon>Gordonia</taxon>
    </lineage>
</organism>
<accession>G7H240</accession>
<feature type="signal peptide" evidence="2">
    <location>
        <begin position="1"/>
        <end position="25"/>
    </location>
</feature>